<keyword evidence="3" id="KW-1185">Reference proteome</keyword>
<sequence>MESKTTKELKKAAKDLGLRRYSRLRKHELIALLNKSGNAIGVARNTASVSLLNEPVPDIAVPVLKPARAKKPSVIERLFNVVKRHTSEPVKRAIQKSYVWILNHTPEPVQKVKSKKVDSLNQKRSTP</sequence>
<proteinExistence type="predicted"/>
<dbReference type="EMBL" id="JAIWYP010000005">
    <property type="protein sequence ID" value="KAH3827423.1"/>
    <property type="molecule type" value="Genomic_DNA"/>
</dbReference>
<dbReference type="GO" id="GO:0006353">
    <property type="term" value="P:DNA-templated transcription termination"/>
    <property type="evidence" value="ECO:0007669"/>
    <property type="project" value="InterPro"/>
</dbReference>
<dbReference type="Proteomes" id="UP000828390">
    <property type="component" value="Unassembled WGS sequence"/>
</dbReference>
<feature type="domain" description="Rho termination factor-like N-terminal" evidence="1">
    <location>
        <begin position="2"/>
        <end position="41"/>
    </location>
</feature>
<dbReference type="InterPro" id="IPR011112">
    <property type="entry name" value="Rho-like_N"/>
</dbReference>
<dbReference type="SMART" id="SM00959">
    <property type="entry name" value="Rho_N"/>
    <property type="match status" value="1"/>
</dbReference>
<dbReference type="AlphaFoldDB" id="A0A9D4H2H6"/>
<name>A0A9D4H2H6_DREPO</name>
<evidence type="ECO:0000313" key="3">
    <source>
        <dbReference type="Proteomes" id="UP000828390"/>
    </source>
</evidence>
<gene>
    <name evidence="2" type="ORF">DPMN_129360</name>
</gene>
<reference evidence="2" key="1">
    <citation type="journal article" date="2019" name="bioRxiv">
        <title>The Genome of the Zebra Mussel, Dreissena polymorpha: A Resource for Invasive Species Research.</title>
        <authorList>
            <person name="McCartney M.A."/>
            <person name="Auch B."/>
            <person name="Kono T."/>
            <person name="Mallez S."/>
            <person name="Zhang Y."/>
            <person name="Obille A."/>
            <person name="Becker A."/>
            <person name="Abrahante J.E."/>
            <person name="Garbe J."/>
            <person name="Badalamenti J.P."/>
            <person name="Herman A."/>
            <person name="Mangelson H."/>
            <person name="Liachko I."/>
            <person name="Sullivan S."/>
            <person name="Sone E.D."/>
            <person name="Koren S."/>
            <person name="Silverstein K.A.T."/>
            <person name="Beckman K.B."/>
            <person name="Gohl D.M."/>
        </authorList>
    </citation>
    <scope>NUCLEOTIDE SEQUENCE</scope>
    <source>
        <strain evidence="2">Duluth1</strain>
        <tissue evidence="2">Whole animal</tissue>
    </source>
</reference>
<accession>A0A9D4H2H6</accession>
<organism evidence="2 3">
    <name type="scientific">Dreissena polymorpha</name>
    <name type="common">Zebra mussel</name>
    <name type="synonym">Mytilus polymorpha</name>
    <dbReference type="NCBI Taxonomy" id="45954"/>
    <lineage>
        <taxon>Eukaryota</taxon>
        <taxon>Metazoa</taxon>
        <taxon>Spiralia</taxon>
        <taxon>Lophotrochozoa</taxon>
        <taxon>Mollusca</taxon>
        <taxon>Bivalvia</taxon>
        <taxon>Autobranchia</taxon>
        <taxon>Heteroconchia</taxon>
        <taxon>Euheterodonta</taxon>
        <taxon>Imparidentia</taxon>
        <taxon>Neoheterodontei</taxon>
        <taxon>Myida</taxon>
        <taxon>Dreissenoidea</taxon>
        <taxon>Dreissenidae</taxon>
        <taxon>Dreissena</taxon>
    </lineage>
</organism>
<dbReference type="SUPFAM" id="SSF68912">
    <property type="entry name" value="Rho N-terminal domain-like"/>
    <property type="match status" value="1"/>
</dbReference>
<comment type="caution">
    <text evidence="2">The sequence shown here is derived from an EMBL/GenBank/DDBJ whole genome shotgun (WGS) entry which is preliminary data.</text>
</comment>
<dbReference type="Pfam" id="PF07498">
    <property type="entry name" value="Rho_N"/>
    <property type="match status" value="1"/>
</dbReference>
<reference evidence="2" key="2">
    <citation type="submission" date="2020-11" db="EMBL/GenBank/DDBJ databases">
        <authorList>
            <person name="McCartney M.A."/>
            <person name="Auch B."/>
            <person name="Kono T."/>
            <person name="Mallez S."/>
            <person name="Becker A."/>
            <person name="Gohl D.M."/>
            <person name="Silverstein K.A.T."/>
            <person name="Koren S."/>
            <person name="Bechman K.B."/>
            <person name="Herman A."/>
            <person name="Abrahante J.E."/>
            <person name="Garbe J."/>
        </authorList>
    </citation>
    <scope>NUCLEOTIDE SEQUENCE</scope>
    <source>
        <strain evidence="2">Duluth1</strain>
        <tissue evidence="2">Whole animal</tissue>
    </source>
</reference>
<dbReference type="InterPro" id="IPR036269">
    <property type="entry name" value="Rho_N_sf"/>
</dbReference>
<evidence type="ECO:0000313" key="2">
    <source>
        <dbReference type="EMBL" id="KAH3827423.1"/>
    </source>
</evidence>
<dbReference type="Gene3D" id="1.10.720.10">
    <property type="match status" value="1"/>
</dbReference>
<protein>
    <recommendedName>
        <fullName evidence="1">Rho termination factor-like N-terminal domain-containing protein</fullName>
    </recommendedName>
</protein>
<evidence type="ECO:0000259" key="1">
    <source>
        <dbReference type="SMART" id="SM00959"/>
    </source>
</evidence>